<feature type="chain" id="PRO_5034601694" description="Secreted protein" evidence="1">
    <location>
        <begin position="31"/>
        <end position="88"/>
    </location>
</feature>
<keyword evidence="3" id="KW-1185">Reference proteome</keyword>
<dbReference type="EMBL" id="WOWK01000151">
    <property type="protein sequence ID" value="KAF0316675.1"/>
    <property type="molecule type" value="Genomic_DNA"/>
</dbReference>
<evidence type="ECO:0008006" key="4">
    <source>
        <dbReference type="Google" id="ProtNLM"/>
    </source>
</evidence>
<sequence length="88" mass="9721">MGGERALFPVSVARLLSLVLSTEETSLVAAAHFLVHRQGFCANSTLPSIIYTQSSLWPPFVRMPFVAFSPSIPHSLTWPTAPLTFFSW</sequence>
<evidence type="ECO:0000313" key="2">
    <source>
        <dbReference type="EMBL" id="KAF0316675.1"/>
    </source>
</evidence>
<accession>A0A8H3ZM50</accession>
<name>A0A8H3ZM50_9PEZI</name>
<evidence type="ECO:0000256" key="1">
    <source>
        <dbReference type="SAM" id="SignalP"/>
    </source>
</evidence>
<evidence type="ECO:0000313" key="3">
    <source>
        <dbReference type="Proteomes" id="UP000434172"/>
    </source>
</evidence>
<protein>
    <recommendedName>
        <fullName evidence="4">Secreted protein</fullName>
    </recommendedName>
</protein>
<comment type="caution">
    <text evidence="2">The sequence shown here is derived from an EMBL/GenBank/DDBJ whole genome shotgun (WGS) entry which is preliminary data.</text>
</comment>
<dbReference type="AlphaFoldDB" id="A0A8H3ZM50"/>
<organism evidence="2 3">
    <name type="scientific">Colletotrichum asianum</name>
    <dbReference type="NCBI Taxonomy" id="702518"/>
    <lineage>
        <taxon>Eukaryota</taxon>
        <taxon>Fungi</taxon>
        <taxon>Dikarya</taxon>
        <taxon>Ascomycota</taxon>
        <taxon>Pezizomycotina</taxon>
        <taxon>Sordariomycetes</taxon>
        <taxon>Hypocreomycetidae</taxon>
        <taxon>Glomerellales</taxon>
        <taxon>Glomerellaceae</taxon>
        <taxon>Colletotrichum</taxon>
        <taxon>Colletotrichum gloeosporioides species complex</taxon>
    </lineage>
</organism>
<dbReference type="Proteomes" id="UP000434172">
    <property type="component" value="Unassembled WGS sequence"/>
</dbReference>
<reference evidence="2 3" key="1">
    <citation type="submission" date="2019-12" db="EMBL/GenBank/DDBJ databases">
        <title>A genome sequence resource for the geographically widespread anthracnose pathogen Colletotrichum asianum.</title>
        <authorList>
            <person name="Meng Y."/>
        </authorList>
    </citation>
    <scope>NUCLEOTIDE SEQUENCE [LARGE SCALE GENOMIC DNA]</scope>
    <source>
        <strain evidence="2 3">ICMP 18580</strain>
    </source>
</reference>
<feature type="signal peptide" evidence="1">
    <location>
        <begin position="1"/>
        <end position="30"/>
    </location>
</feature>
<gene>
    <name evidence="2" type="ORF">GQ607_016092</name>
</gene>
<keyword evidence="1" id="KW-0732">Signal</keyword>
<proteinExistence type="predicted"/>